<gene>
    <name evidence="1" type="ORF">QV13_12580</name>
</gene>
<evidence type="ECO:0000313" key="1">
    <source>
        <dbReference type="EMBL" id="OCX17588.1"/>
    </source>
</evidence>
<protein>
    <submittedName>
        <fullName evidence="1">Uncharacterized protein</fullName>
    </submittedName>
</protein>
<evidence type="ECO:0000313" key="2">
    <source>
        <dbReference type="Proteomes" id="UP000094412"/>
    </source>
</evidence>
<name>A0A1C2DS33_9HYPH</name>
<organism evidence="1 2">
    <name type="scientific">Mesorhizobium hungaricum</name>
    <dbReference type="NCBI Taxonomy" id="1566387"/>
    <lineage>
        <taxon>Bacteria</taxon>
        <taxon>Pseudomonadati</taxon>
        <taxon>Pseudomonadota</taxon>
        <taxon>Alphaproteobacteria</taxon>
        <taxon>Hyphomicrobiales</taxon>
        <taxon>Phyllobacteriaceae</taxon>
        <taxon>Mesorhizobium</taxon>
    </lineage>
</organism>
<reference evidence="1 2" key="1">
    <citation type="submission" date="2016-08" db="EMBL/GenBank/DDBJ databases">
        <title>Whole genome sequence of Mesorhizobium sp. strain UASWS1009 isolated from industrial sewage.</title>
        <authorList>
            <person name="Crovadore J."/>
            <person name="Calmin G."/>
            <person name="Chablais R."/>
            <person name="Cochard B."/>
            <person name="Lefort F."/>
        </authorList>
    </citation>
    <scope>NUCLEOTIDE SEQUENCE [LARGE SCALE GENOMIC DNA]</scope>
    <source>
        <strain evidence="1 2">UASWS1009</strain>
    </source>
</reference>
<accession>A0A1C2DS33</accession>
<keyword evidence="2" id="KW-1185">Reference proteome</keyword>
<dbReference type="Proteomes" id="UP000094412">
    <property type="component" value="Unassembled WGS sequence"/>
</dbReference>
<dbReference type="STRING" id="1566387.QV13_12580"/>
<dbReference type="EMBL" id="MDEO01000032">
    <property type="protein sequence ID" value="OCX17588.1"/>
    <property type="molecule type" value="Genomic_DNA"/>
</dbReference>
<dbReference type="AlphaFoldDB" id="A0A1C2DS33"/>
<proteinExistence type="predicted"/>
<comment type="caution">
    <text evidence="1">The sequence shown here is derived from an EMBL/GenBank/DDBJ whole genome shotgun (WGS) entry which is preliminary data.</text>
</comment>
<sequence length="87" mass="9580">MRVLANVHIEPSNDTDEANARLITVAPELFEELKRLRLAYVNLLEIGRDRIIAFGGSCDPVDVMEASDPALRSADIIISKAEGHQHA</sequence>